<feature type="transmembrane region" description="Helical" evidence="2">
    <location>
        <begin position="64"/>
        <end position="88"/>
    </location>
</feature>
<feature type="compositionally biased region" description="Low complexity" evidence="1">
    <location>
        <begin position="437"/>
        <end position="452"/>
    </location>
</feature>
<comment type="caution">
    <text evidence="3">The sequence shown here is derived from an EMBL/GenBank/DDBJ whole genome shotgun (WGS) entry which is preliminary data.</text>
</comment>
<feature type="region of interest" description="Disordered" evidence="1">
    <location>
        <begin position="406"/>
        <end position="452"/>
    </location>
</feature>
<keyword evidence="2" id="KW-0812">Transmembrane</keyword>
<feature type="transmembrane region" description="Helical" evidence="2">
    <location>
        <begin position="100"/>
        <end position="121"/>
    </location>
</feature>
<name>A0A1E7LBS7_9ACTN</name>
<evidence type="ECO:0000313" key="3">
    <source>
        <dbReference type="EMBL" id="OEV13679.1"/>
    </source>
</evidence>
<keyword evidence="2" id="KW-0472">Membrane</keyword>
<organism evidence="3 4">
    <name type="scientific">Streptomyces nanshensis</name>
    <dbReference type="NCBI Taxonomy" id="518642"/>
    <lineage>
        <taxon>Bacteria</taxon>
        <taxon>Bacillati</taxon>
        <taxon>Actinomycetota</taxon>
        <taxon>Actinomycetes</taxon>
        <taxon>Kitasatosporales</taxon>
        <taxon>Streptomycetaceae</taxon>
        <taxon>Streptomyces</taxon>
    </lineage>
</organism>
<evidence type="ECO:0008006" key="5">
    <source>
        <dbReference type="Google" id="ProtNLM"/>
    </source>
</evidence>
<evidence type="ECO:0000256" key="1">
    <source>
        <dbReference type="SAM" id="MobiDB-lite"/>
    </source>
</evidence>
<dbReference type="GO" id="GO:0008233">
    <property type="term" value="F:peptidase activity"/>
    <property type="evidence" value="ECO:0007669"/>
    <property type="project" value="InterPro"/>
</dbReference>
<dbReference type="PANTHER" id="PTHR36844:SF1">
    <property type="entry name" value="PROTEASE PRSW"/>
    <property type="match status" value="1"/>
</dbReference>
<feature type="transmembrane region" description="Helical" evidence="2">
    <location>
        <begin position="177"/>
        <end position="200"/>
    </location>
</feature>
<keyword evidence="2" id="KW-1133">Transmembrane helix</keyword>
<evidence type="ECO:0000256" key="2">
    <source>
        <dbReference type="SAM" id="Phobius"/>
    </source>
</evidence>
<keyword evidence="4" id="KW-1185">Reference proteome</keyword>
<dbReference type="Proteomes" id="UP000176005">
    <property type="component" value="Unassembled WGS sequence"/>
</dbReference>
<feature type="transmembrane region" description="Helical" evidence="2">
    <location>
        <begin position="220"/>
        <end position="248"/>
    </location>
</feature>
<dbReference type="PATRIC" id="fig|518642.10.peg.6974"/>
<reference evidence="3 4" key="1">
    <citation type="journal article" date="2016" name="Front. Microbiol.">
        <title>Comparative Genomics Analysis of Streptomyces Species Reveals Their Adaptation to the Marine Environment and Their Diversity at the Genomic Level.</title>
        <authorList>
            <person name="Tian X."/>
            <person name="Zhang Z."/>
            <person name="Yang T."/>
            <person name="Chen M."/>
            <person name="Li J."/>
            <person name="Chen F."/>
            <person name="Yang J."/>
            <person name="Li W."/>
            <person name="Zhang B."/>
            <person name="Zhang Z."/>
            <person name="Wu J."/>
            <person name="Zhang C."/>
            <person name="Long L."/>
            <person name="Xiao J."/>
        </authorList>
    </citation>
    <scope>NUCLEOTIDE SEQUENCE [LARGE SCALE GENOMIC DNA]</scope>
    <source>
        <strain evidence="3 4">SCSIO 10429</strain>
    </source>
</reference>
<feature type="transmembrane region" description="Helical" evidence="2">
    <location>
        <begin position="286"/>
        <end position="306"/>
    </location>
</feature>
<dbReference type="AlphaFoldDB" id="A0A1E7LBS7"/>
<proteinExistence type="predicted"/>
<dbReference type="PANTHER" id="PTHR36844">
    <property type="entry name" value="PROTEASE PRSW"/>
    <property type="match status" value="1"/>
</dbReference>
<sequence length="452" mass="49149">MPAWAQQPQFPAMPASPAEWRYRPRATPSWWHRHRRALRALAVITLLTLCGLIILGLVQQQTGTLGLLVGLGLAVLPVPLLVAAFRWIDGVEPAPWRNHLFAFAWGAFAATLVALLTNSLAADWLVTAVSDAGANSRADVLGSTVIAPVVEESAKGAAILLLFLLRRRDFHGVISGIAVAGITATGFAFTENVLYLGTAFGEDQLLGPDALHESVTAMTFFIRIVVAPFAHPLFTALTGIAFGIVAALPRLSRTLRILVPVLGLLTASLLHAIWNGSASLPDFTFLFVYVLFMIPVFAALTWLAIWSRRLELRTVRDTLPAYAAAGWFEEPEPWGLASMRARAMARSYVRRTHGPTGARTVAEYQHFATALALLRARAHHGTPPPDFHAREQELLHHLWHRHGVAGPPTASSAVELRRQRQQARPPGPGGPHGWGGPPYAYGPYQHPVGPGR</sequence>
<feature type="transmembrane region" description="Helical" evidence="2">
    <location>
        <begin position="37"/>
        <end position="58"/>
    </location>
</feature>
<dbReference type="EMBL" id="LJGW01000045">
    <property type="protein sequence ID" value="OEV13679.1"/>
    <property type="molecule type" value="Genomic_DNA"/>
</dbReference>
<accession>A0A1E7LBS7</accession>
<protein>
    <recommendedName>
        <fullName evidence="5">Peptidase</fullName>
    </recommendedName>
</protein>
<dbReference type="Pfam" id="PF13367">
    <property type="entry name" value="PrsW-protease"/>
    <property type="match status" value="1"/>
</dbReference>
<gene>
    <name evidence="3" type="ORF">AN218_02460</name>
</gene>
<evidence type="ECO:0000313" key="4">
    <source>
        <dbReference type="Proteomes" id="UP000176005"/>
    </source>
</evidence>
<feature type="transmembrane region" description="Helical" evidence="2">
    <location>
        <begin position="255"/>
        <end position="274"/>
    </location>
</feature>
<dbReference type="InterPro" id="IPR026898">
    <property type="entry name" value="PrsW"/>
</dbReference>